<name>A0A562LRC1_9FLAO</name>
<dbReference type="EMBL" id="VLKQ01000011">
    <property type="protein sequence ID" value="TWI10180.1"/>
    <property type="molecule type" value="Genomic_DNA"/>
</dbReference>
<organism evidence="1 2">
    <name type="scientific">Flavobacterium cauense R2A-7</name>
    <dbReference type="NCBI Taxonomy" id="1341154"/>
    <lineage>
        <taxon>Bacteria</taxon>
        <taxon>Pseudomonadati</taxon>
        <taxon>Bacteroidota</taxon>
        <taxon>Flavobacteriia</taxon>
        <taxon>Flavobacteriales</taxon>
        <taxon>Flavobacteriaceae</taxon>
        <taxon>Flavobacterium</taxon>
    </lineage>
</organism>
<sequence length="295" mass="35358">MSVKLSKMNKIQVGFLVSYDYELLKNAIPLVYKESDTIFLAVDKNRKTWKGEVFEINPLFFEWVKSFDTDKKIVIYEEDFYQPQLTAMECEVRERKMLANEMGIGNWIIQLDADEYFIDFKSFVTYLKSQNHFLKYPEKHPVQISPFLINLYKRLENGILYVDEASKVMAVTNYPDYKFGRNTRARIIYHDSIILHECLSRTKEELIQKFSNWGHDVDVNIDSFLKKWEAVNDKNYHTMSDFFYLEPHKWKTLQFIQANSFSDIFSNIEKTNKIRPSAFFIWKKNLGQWFKHLFK</sequence>
<reference evidence="1 2" key="1">
    <citation type="journal article" date="2015" name="Stand. Genomic Sci.">
        <title>Genomic Encyclopedia of Bacterial and Archaeal Type Strains, Phase III: the genomes of soil and plant-associated and newly described type strains.</title>
        <authorList>
            <person name="Whitman W.B."/>
            <person name="Woyke T."/>
            <person name="Klenk H.P."/>
            <person name="Zhou Y."/>
            <person name="Lilburn T.G."/>
            <person name="Beck B.J."/>
            <person name="De Vos P."/>
            <person name="Vandamme P."/>
            <person name="Eisen J.A."/>
            <person name="Garrity G."/>
            <person name="Hugenholtz P."/>
            <person name="Kyrpides N.C."/>
        </authorList>
    </citation>
    <scope>NUCLEOTIDE SEQUENCE [LARGE SCALE GENOMIC DNA]</scope>
    <source>
        <strain evidence="1 2">CGMCC 1.7270</strain>
    </source>
</reference>
<protein>
    <recommendedName>
        <fullName evidence="3">Glycosyl transferase family 2</fullName>
    </recommendedName>
</protein>
<evidence type="ECO:0008006" key="3">
    <source>
        <dbReference type="Google" id="ProtNLM"/>
    </source>
</evidence>
<accession>A0A562LRC1</accession>
<proteinExistence type="predicted"/>
<comment type="caution">
    <text evidence="1">The sequence shown here is derived from an EMBL/GenBank/DDBJ whole genome shotgun (WGS) entry which is preliminary data.</text>
</comment>
<evidence type="ECO:0000313" key="1">
    <source>
        <dbReference type="EMBL" id="TWI10180.1"/>
    </source>
</evidence>
<dbReference type="Proteomes" id="UP000319848">
    <property type="component" value="Unassembled WGS sequence"/>
</dbReference>
<evidence type="ECO:0000313" key="2">
    <source>
        <dbReference type="Proteomes" id="UP000319848"/>
    </source>
</evidence>
<dbReference type="STRING" id="1341154.FCR2A7T_08640"/>
<keyword evidence="2" id="KW-1185">Reference proteome</keyword>
<dbReference type="AlphaFoldDB" id="A0A562LRC1"/>
<gene>
    <name evidence="1" type="ORF">IP98_02399</name>
</gene>